<accession>A0A5N7BRW8</accession>
<evidence type="ECO:0000256" key="3">
    <source>
        <dbReference type="ARBA" id="ARBA00022989"/>
    </source>
</evidence>
<gene>
    <name evidence="7" type="ORF">BDV23DRAFT_189162</name>
</gene>
<dbReference type="GO" id="GO:0071944">
    <property type="term" value="C:cell periphery"/>
    <property type="evidence" value="ECO:0007669"/>
    <property type="project" value="UniProtKB-ARBA"/>
</dbReference>
<dbReference type="InterPro" id="IPR051694">
    <property type="entry name" value="Immunoregulatory_rcpt-like"/>
</dbReference>
<dbReference type="Proteomes" id="UP000326877">
    <property type="component" value="Unassembled WGS sequence"/>
</dbReference>
<evidence type="ECO:0000256" key="6">
    <source>
        <dbReference type="SAM" id="Phobius"/>
    </source>
</evidence>
<reference evidence="7" key="1">
    <citation type="submission" date="2019-04" db="EMBL/GenBank/DDBJ databases">
        <title>Friends and foes A comparative genomics studyof 23 Aspergillus species from section Flavi.</title>
        <authorList>
            <consortium name="DOE Joint Genome Institute"/>
            <person name="Kjaerbolling I."/>
            <person name="Vesth T."/>
            <person name="Frisvad J.C."/>
            <person name="Nybo J.L."/>
            <person name="Theobald S."/>
            <person name="Kildgaard S."/>
            <person name="Isbrandt T."/>
            <person name="Kuo A."/>
            <person name="Sato A."/>
            <person name="Lyhne E.K."/>
            <person name="Kogle M.E."/>
            <person name="Wiebenga A."/>
            <person name="Kun R.S."/>
            <person name="Lubbers R.J."/>
            <person name="Makela M.R."/>
            <person name="Barry K."/>
            <person name="Chovatia M."/>
            <person name="Clum A."/>
            <person name="Daum C."/>
            <person name="Haridas S."/>
            <person name="He G."/>
            <person name="LaButti K."/>
            <person name="Lipzen A."/>
            <person name="Mondo S."/>
            <person name="Riley R."/>
            <person name="Salamov A."/>
            <person name="Simmons B.A."/>
            <person name="Magnuson J.K."/>
            <person name="Henrissat B."/>
            <person name="Mortensen U.H."/>
            <person name="Larsen T.O."/>
            <person name="Devries R.P."/>
            <person name="Grigoriev I.V."/>
            <person name="Machida M."/>
            <person name="Baker S.E."/>
            <person name="Andersen M.R."/>
        </authorList>
    </citation>
    <scope>NUCLEOTIDE SEQUENCE [LARGE SCALE GENOMIC DNA]</scope>
    <source>
        <strain evidence="7">IBT 14317</strain>
    </source>
</reference>
<sequence>MYPENLLPGGLYHPLLPRETDTSCWGGIGQGECLGSSECKGLIYSNQCTDTPGGECCLHRRCTVPEGTGYCRDTHNQTCDGGNYFAGAPPNWPCPGISSIQCCVKHGNMSNGTSSSSSSLSSTLIPTSTSTASTTTSSSPKATITPAGESGTDTGLSGSQIGGIVGGVVGGVLVFAVVGLVLFFQRRKGGESGAGGASESAGDLDETVGLGKDVPMLGGSMRQEMDAQGGAVLHEMEGVDRVLGTGSGEKGISELEGERTVVAELDGRGVVRPSGG</sequence>
<dbReference type="PANTHER" id="PTHR15549">
    <property type="entry name" value="PAIRED IMMUNOGLOBULIN-LIKE TYPE 2 RECEPTOR"/>
    <property type="match status" value="1"/>
</dbReference>
<feature type="region of interest" description="Disordered" evidence="5">
    <location>
        <begin position="114"/>
        <end position="154"/>
    </location>
</feature>
<dbReference type="OrthoDB" id="2251794at2759"/>
<evidence type="ECO:0000256" key="4">
    <source>
        <dbReference type="ARBA" id="ARBA00023136"/>
    </source>
</evidence>
<feature type="transmembrane region" description="Helical" evidence="6">
    <location>
        <begin position="161"/>
        <end position="184"/>
    </location>
</feature>
<dbReference type="AlphaFoldDB" id="A0A5N7BRW8"/>
<dbReference type="EMBL" id="ML735369">
    <property type="protein sequence ID" value="KAE8384509.1"/>
    <property type="molecule type" value="Genomic_DNA"/>
</dbReference>
<evidence type="ECO:0000256" key="2">
    <source>
        <dbReference type="ARBA" id="ARBA00022692"/>
    </source>
</evidence>
<proteinExistence type="predicted"/>
<protein>
    <submittedName>
        <fullName evidence="7">Uncharacterized protein</fullName>
    </submittedName>
</protein>
<keyword evidence="4 6" id="KW-0472">Membrane</keyword>
<name>A0A5N7BRW8_PETAA</name>
<evidence type="ECO:0000256" key="1">
    <source>
        <dbReference type="ARBA" id="ARBA00004167"/>
    </source>
</evidence>
<comment type="subcellular location">
    <subcellularLocation>
        <location evidence="1">Membrane</location>
        <topology evidence="1">Single-pass membrane protein</topology>
    </subcellularLocation>
</comment>
<evidence type="ECO:0000256" key="5">
    <source>
        <dbReference type="SAM" id="MobiDB-lite"/>
    </source>
</evidence>
<keyword evidence="2 6" id="KW-0812">Transmembrane</keyword>
<keyword evidence="3 6" id="KW-1133">Transmembrane helix</keyword>
<feature type="compositionally biased region" description="Low complexity" evidence="5">
    <location>
        <begin position="114"/>
        <end position="145"/>
    </location>
</feature>
<dbReference type="GO" id="GO:0016020">
    <property type="term" value="C:membrane"/>
    <property type="evidence" value="ECO:0007669"/>
    <property type="project" value="UniProtKB-SubCell"/>
</dbReference>
<organism evidence="7">
    <name type="scientific">Petromyces alliaceus</name>
    <name type="common">Aspergillus alliaceus</name>
    <dbReference type="NCBI Taxonomy" id="209559"/>
    <lineage>
        <taxon>Eukaryota</taxon>
        <taxon>Fungi</taxon>
        <taxon>Dikarya</taxon>
        <taxon>Ascomycota</taxon>
        <taxon>Pezizomycotina</taxon>
        <taxon>Eurotiomycetes</taxon>
        <taxon>Eurotiomycetidae</taxon>
        <taxon>Eurotiales</taxon>
        <taxon>Aspergillaceae</taxon>
        <taxon>Aspergillus</taxon>
        <taxon>Aspergillus subgen. Circumdati</taxon>
    </lineage>
</organism>
<feature type="region of interest" description="Disordered" evidence="5">
    <location>
        <begin position="190"/>
        <end position="209"/>
    </location>
</feature>
<evidence type="ECO:0000313" key="7">
    <source>
        <dbReference type="EMBL" id="KAE8384509.1"/>
    </source>
</evidence>
<dbReference type="PANTHER" id="PTHR15549:SF30">
    <property type="entry name" value="MID2 DOMAIN-CONTAINING PROTEIN"/>
    <property type="match status" value="1"/>
</dbReference>
<feature type="region of interest" description="Disordered" evidence="5">
    <location>
        <begin position="238"/>
        <end position="258"/>
    </location>
</feature>